<proteinExistence type="predicted"/>
<name>A0A1V4SRJ2_RUMHU</name>
<evidence type="ECO:0000313" key="2">
    <source>
        <dbReference type="Proteomes" id="UP000191554"/>
    </source>
</evidence>
<dbReference type="EMBL" id="MZGX01000001">
    <property type="protein sequence ID" value="OPX46403.1"/>
    <property type="molecule type" value="Genomic_DNA"/>
</dbReference>
<dbReference type="AlphaFoldDB" id="A0A1V4SRJ2"/>
<evidence type="ECO:0000313" key="1">
    <source>
        <dbReference type="EMBL" id="OPX46403.1"/>
    </source>
</evidence>
<protein>
    <submittedName>
        <fullName evidence="1">Uncharacterized protein</fullName>
    </submittedName>
</protein>
<dbReference type="Proteomes" id="UP000191554">
    <property type="component" value="Unassembled WGS sequence"/>
</dbReference>
<dbReference type="STRING" id="48256.CLHUN_02190"/>
<organism evidence="1 2">
    <name type="scientific">Ruminiclostridium hungatei</name>
    <name type="common">Clostridium hungatei</name>
    <dbReference type="NCBI Taxonomy" id="48256"/>
    <lineage>
        <taxon>Bacteria</taxon>
        <taxon>Bacillati</taxon>
        <taxon>Bacillota</taxon>
        <taxon>Clostridia</taxon>
        <taxon>Eubacteriales</taxon>
        <taxon>Oscillospiraceae</taxon>
        <taxon>Ruminiclostridium</taxon>
    </lineage>
</organism>
<accession>A0A1V4SRJ2</accession>
<comment type="caution">
    <text evidence="1">The sequence shown here is derived from an EMBL/GenBank/DDBJ whole genome shotgun (WGS) entry which is preliminary data.</text>
</comment>
<dbReference type="OrthoDB" id="9892752at2"/>
<sequence>MRGGLSYEGIGFAAAAFKAGAGIKALVAAADRDAVVGLPVVVSSAQTVDFGADGDTVFGFIDVYENDGYCSVQYAGYRTDIITTATAPTVGKIAALDGAGKVKDSATTAKLRSPIFIEVDSTAKTATVFLG</sequence>
<dbReference type="RefSeq" id="WP_080062718.1">
    <property type="nucleotide sequence ID" value="NZ_MZGX01000001.1"/>
</dbReference>
<keyword evidence="2" id="KW-1185">Reference proteome</keyword>
<gene>
    <name evidence="1" type="ORF">CLHUN_02190</name>
</gene>
<reference evidence="1 2" key="1">
    <citation type="submission" date="2017-03" db="EMBL/GenBank/DDBJ databases">
        <title>Genome sequence of Clostridium hungatei DSM 14427.</title>
        <authorList>
            <person name="Poehlein A."/>
            <person name="Daniel R."/>
        </authorList>
    </citation>
    <scope>NUCLEOTIDE SEQUENCE [LARGE SCALE GENOMIC DNA]</scope>
    <source>
        <strain evidence="1 2">DSM 14427</strain>
    </source>
</reference>